<keyword evidence="2" id="KW-1185">Reference proteome</keyword>
<dbReference type="InterPro" id="IPR032675">
    <property type="entry name" value="LRR_dom_sf"/>
</dbReference>
<dbReference type="Gene3D" id="3.80.10.10">
    <property type="entry name" value="Ribonuclease Inhibitor"/>
    <property type="match status" value="2"/>
</dbReference>
<dbReference type="EMBL" id="JAPMOS010000087">
    <property type="protein sequence ID" value="KAJ4455961.1"/>
    <property type="molecule type" value="Genomic_DNA"/>
</dbReference>
<accession>A0ABQ8UC15</accession>
<protein>
    <submittedName>
        <fullName evidence="1">Uncharacterized protein</fullName>
    </submittedName>
</protein>
<comment type="caution">
    <text evidence="1">The sequence shown here is derived from an EMBL/GenBank/DDBJ whole genome shotgun (WGS) entry which is preliminary data.</text>
</comment>
<organism evidence="1 2">
    <name type="scientific">Paratrimastix pyriformis</name>
    <dbReference type="NCBI Taxonomy" id="342808"/>
    <lineage>
        <taxon>Eukaryota</taxon>
        <taxon>Metamonada</taxon>
        <taxon>Preaxostyla</taxon>
        <taxon>Paratrimastigidae</taxon>
        <taxon>Paratrimastix</taxon>
    </lineage>
</organism>
<reference evidence="1" key="1">
    <citation type="journal article" date="2022" name="bioRxiv">
        <title>Genomics of Preaxostyla Flagellates Illuminates Evolutionary Transitions and the Path Towards Mitochondrial Loss.</title>
        <authorList>
            <person name="Novak L.V.F."/>
            <person name="Treitli S.C."/>
            <person name="Pyrih J."/>
            <person name="Halakuc P."/>
            <person name="Pipaliya S.V."/>
            <person name="Vacek V."/>
            <person name="Brzon O."/>
            <person name="Soukal P."/>
            <person name="Eme L."/>
            <person name="Dacks J.B."/>
            <person name="Karnkowska A."/>
            <person name="Elias M."/>
            <person name="Hampl V."/>
        </authorList>
    </citation>
    <scope>NUCLEOTIDE SEQUENCE</scope>
    <source>
        <strain evidence="1">RCP-MX</strain>
    </source>
</reference>
<sequence length="715" mass="76728">METPAAFGRLPAELLQHIMKTSAHPFQTYLQLLSLSHGTRLGIRGTPRELSFDGDLTMCRDALRPTADVLAALLGPCKRLVKLSFSASGTLFRPQFYGCGRTEASSAGWVDAAFGGLDRLAVLEYLPTTCEPAIERILSRLPGLLELRLNSGIQLSAHLLSAIARCCPGLRSLRCDSIRPTELGDIAALAPLLRSLQQFRIPSALPSTQLATFVGGLSAVSTLHIGRCAPGALEPLGANLSRLSLDMDGCEENLPGPGLSRLERLTVRGFLAWSGSLARLLAANQATLQHLKLEIAKPNEHGLGLLMGTLGAMPQLTHLKLTCFMLARDTDLVSALPPGLLDRLVALTLGLTHPDRAHAPPRLDITSSRLQRLDLQELGYLGALALDCPALAELLLPAIPTDRLTLACPRLRLIDQLPAWFRDLSPMPDLESLSCASSEEPAWLPALLAGRPRLRNLTGVRLAPDLVPRLAVACDALAELVIELNVTKCPDIQPLILRLPGHLEFVHLSLARPPSTTPFELHVEAAAPGLRRLIVADPIPGLRLRLNCPSLARLSLSVDEFGGGSQTTSHGGDDLATTIELTDHHHHKTTLRSLMIAGPCAAASLLDLLTCHGSRLHYLGLRSPLAPSIWPQLAPALSMLPRLISLDLDANSAPSPLSLACPQLRTLFLRGVNKEQRVRLACPLLEGLGGMRDLGRLELVVPAPNLAPPIGSVVI</sequence>
<proteinExistence type="predicted"/>
<evidence type="ECO:0000313" key="2">
    <source>
        <dbReference type="Proteomes" id="UP001141327"/>
    </source>
</evidence>
<dbReference type="Proteomes" id="UP001141327">
    <property type="component" value="Unassembled WGS sequence"/>
</dbReference>
<dbReference type="SUPFAM" id="SSF52047">
    <property type="entry name" value="RNI-like"/>
    <property type="match status" value="2"/>
</dbReference>
<gene>
    <name evidence="1" type="ORF">PAPYR_8985</name>
</gene>
<name>A0ABQ8UC15_9EUKA</name>
<evidence type="ECO:0000313" key="1">
    <source>
        <dbReference type="EMBL" id="KAJ4455961.1"/>
    </source>
</evidence>